<reference evidence="1" key="1">
    <citation type="submission" date="2019-03" db="EMBL/GenBank/DDBJ databases">
        <title>Single cell metagenomics reveals metabolic interactions within the superorganism composed of flagellate Streblomastix strix and complex community of Bacteroidetes bacteria on its surface.</title>
        <authorList>
            <person name="Treitli S.C."/>
            <person name="Kolisko M."/>
            <person name="Husnik F."/>
            <person name="Keeling P."/>
            <person name="Hampl V."/>
        </authorList>
    </citation>
    <scope>NUCLEOTIDE SEQUENCE</scope>
    <source>
        <strain evidence="1">STM</strain>
    </source>
</reference>
<dbReference type="EMBL" id="SNRY01000067">
    <property type="protein sequence ID" value="KAA6348458.1"/>
    <property type="molecule type" value="Genomic_DNA"/>
</dbReference>
<dbReference type="AlphaFoldDB" id="A0A5J4SRA8"/>
<organism evidence="1">
    <name type="scientific">termite gut metagenome</name>
    <dbReference type="NCBI Taxonomy" id="433724"/>
    <lineage>
        <taxon>unclassified sequences</taxon>
        <taxon>metagenomes</taxon>
        <taxon>organismal metagenomes</taxon>
    </lineage>
</organism>
<protein>
    <submittedName>
        <fullName evidence="1">Uncharacterized protein</fullName>
    </submittedName>
</protein>
<name>A0A5J4SRA8_9ZZZZ</name>
<gene>
    <name evidence="1" type="ORF">EZS27_004058</name>
</gene>
<evidence type="ECO:0000313" key="1">
    <source>
        <dbReference type="EMBL" id="KAA6348458.1"/>
    </source>
</evidence>
<accession>A0A5J4SRA8</accession>
<sequence>MDLSKYRLKDTEEILSLFRQDKEGFHKFYKEVEMLLNTLRIGDSIYIPDVCEEDSYIYFVKCVEFYMCEETKYLQGNDARIELSIDYSRIMRCLTYS</sequence>
<comment type="caution">
    <text evidence="1">The sequence shown here is derived from an EMBL/GenBank/DDBJ whole genome shotgun (WGS) entry which is preliminary data.</text>
</comment>
<proteinExistence type="predicted"/>